<feature type="transmembrane region" description="Helical" evidence="2">
    <location>
        <begin position="44"/>
        <end position="60"/>
    </location>
</feature>
<accession>A0A6F8PQD4</accession>
<organism evidence="3 4">
    <name type="scientific">Thiosulfativibrio zosterae</name>
    <dbReference type="NCBI Taxonomy" id="2675053"/>
    <lineage>
        <taxon>Bacteria</taxon>
        <taxon>Pseudomonadati</taxon>
        <taxon>Pseudomonadota</taxon>
        <taxon>Gammaproteobacteria</taxon>
        <taxon>Thiotrichales</taxon>
        <taxon>Piscirickettsiaceae</taxon>
        <taxon>Thiosulfativibrio</taxon>
    </lineage>
</organism>
<protein>
    <submittedName>
        <fullName evidence="3">Uncharacterized protein</fullName>
    </submittedName>
</protein>
<feature type="transmembrane region" description="Helical" evidence="2">
    <location>
        <begin position="20"/>
        <end position="38"/>
    </location>
</feature>
<feature type="transmembrane region" description="Helical" evidence="2">
    <location>
        <begin position="132"/>
        <end position="155"/>
    </location>
</feature>
<evidence type="ECO:0000256" key="1">
    <source>
        <dbReference type="SAM" id="MobiDB-lite"/>
    </source>
</evidence>
<name>A0A6F8PQD4_9GAMM</name>
<feature type="region of interest" description="Disordered" evidence="1">
    <location>
        <begin position="177"/>
        <end position="203"/>
    </location>
</feature>
<keyword evidence="2" id="KW-1133">Transmembrane helix</keyword>
<proteinExistence type="predicted"/>
<dbReference type="Proteomes" id="UP000501466">
    <property type="component" value="Chromosome"/>
</dbReference>
<keyword evidence="2" id="KW-0472">Membrane</keyword>
<keyword evidence="4" id="KW-1185">Reference proteome</keyword>
<dbReference type="KEGG" id="tzo:THMIRHAT_20770"/>
<gene>
    <name evidence="3" type="ORF">THMIRHAT_20770</name>
</gene>
<dbReference type="EMBL" id="AP021888">
    <property type="protein sequence ID" value="BBP44331.1"/>
    <property type="molecule type" value="Genomic_DNA"/>
</dbReference>
<dbReference type="RefSeq" id="WP_173292056.1">
    <property type="nucleotide sequence ID" value="NZ_AP021888.1"/>
</dbReference>
<evidence type="ECO:0000256" key="2">
    <source>
        <dbReference type="SAM" id="Phobius"/>
    </source>
</evidence>
<feature type="transmembrane region" description="Helical" evidence="2">
    <location>
        <begin position="86"/>
        <end position="112"/>
    </location>
</feature>
<sequence>MHYQVTEQELHSAKTPHHIFNINVIITHLFFSMIVLEIGQTFELLLIPLVSSAVIAMLYFKTQKKIKTESWFVASHWMLAWRRGRILLFSYGVAISMVLIYLLIDTIFPGGFSMNDFSTEGTKTNLGEIITIRFSAVVIFVAVLITFMQTGISVYDAGKGIQDPKIAKLLPRDENSNIELGEGSDEVKHDGVKSMNESGNGQS</sequence>
<evidence type="ECO:0000313" key="3">
    <source>
        <dbReference type="EMBL" id="BBP44331.1"/>
    </source>
</evidence>
<dbReference type="AlphaFoldDB" id="A0A6F8PQD4"/>
<reference evidence="4" key="1">
    <citation type="submission" date="2019-11" db="EMBL/GenBank/DDBJ databases">
        <title>Isolation and characterization of two novel species in the genus Thiomicrorhabdus.</title>
        <authorList>
            <person name="Mochizuki J."/>
            <person name="Kojima H."/>
            <person name="Fukui M."/>
        </authorList>
    </citation>
    <scope>NUCLEOTIDE SEQUENCE [LARGE SCALE GENOMIC DNA]</scope>
    <source>
        <strain evidence="4">AkT22</strain>
    </source>
</reference>
<keyword evidence="2" id="KW-0812">Transmembrane</keyword>
<evidence type="ECO:0000313" key="4">
    <source>
        <dbReference type="Proteomes" id="UP000501466"/>
    </source>
</evidence>